<protein>
    <submittedName>
        <fullName evidence="5">8-amino-7-oxononanoate synthase BioF</fullName>
        <ecNumber evidence="5">2.3.1.47</ecNumber>
    </submittedName>
</protein>
<dbReference type="GO" id="GO:0008710">
    <property type="term" value="F:8-amino-7-oxononanoate synthase activity"/>
    <property type="evidence" value="ECO:0007669"/>
    <property type="project" value="UniProtKB-EC"/>
</dbReference>
<comment type="cofactor">
    <cofactor evidence="1">
        <name>pyridoxal 5'-phosphate</name>
        <dbReference type="ChEBI" id="CHEBI:597326"/>
    </cofactor>
</comment>
<reference evidence="5 6" key="1">
    <citation type="journal article" date="2017" name="Front. Microbiol.">
        <title>Phaeobacter piscinae sp. nov., a species of the Roseobacter group and potential aquaculture probiont.</title>
        <authorList>
            <person name="Sonnenschein E.C."/>
            <person name="Phippen C.B.W."/>
            <person name="Nielsen K.F."/>
            <person name="Mateiu R.V."/>
            <person name="Melchiorsen J."/>
            <person name="Gram L."/>
            <person name="Overmann J."/>
            <person name="Freese H.M."/>
        </authorList>
    </citation>
    <scope>NUCLEOTIDE SEQUENCE [LARGE SCALE GENOMIC DNA]</scope>
    <source>
        <strain evidence="5 6">P88</strain>
    </source>
</reference>
<reference evidence="5 6" key="2">
    <citation type="journal article" date="2017" name="Genome Biol. Evol.">
        <title>Trajectories and Drivers of Genome Evolution in Surface-Associated Marine Phaeobacter.</title>
        <authorList>
            <person name="Freese H.M."/>
            <person name="Sikorski J."/>
            <person name="Bunk B."/>
            <person name="Scheuner C."/>
            <person name="Meier-Kolthoff J.P."/>
            <person name="Sproer C."/>
            <person name="Gram L."/>
            <person name="Overmann J."/>
        </authorList>
    </citation>
    <scope>NUCLEOTIDE SEQUENCE [LARGE SCALE GENOMIC DNA]</scope>
    <source>
        <strain evidence="5 6">P88</strain>
    </source>
</reference>
<evidence type="ECO:0000256" key="1">
    <source>
        <dbReference type="ARBA" id="ARBA00001933"/>
    </source>
</evidence>
<gene>
    <name evidence="5" type="primary">bioF</name>
    <name evidence="5" type="ORF">PhaeoP88_00961</name>
</gene>
<dbReference type="Pfam" id="PF00155">
    <property type="entry name" value="Aminotran_1_2"/>
    <property type="match status" value="1"/>
</dbReference>
<name>A0A2I7K6V6_9RHOB</name>
<dbReference type="InterPro" id="IPR015421">
    <property type="entry name" value="PyrdxlP-dep_Trfase_major"/>
</dbReference>
<keyword evidence="2 5" id="KW-0808">Transferase</keyword>
<evidence type="ECO:0000313" key="5">
    <source>
        <dbReference type="EMBL" id="AUQ98349.1"/>
    </source>
</evidence>
<dbReference type="EMBL" id="CP010725">
    <property type="protein sequence ID" value="AUQ98349.1"/>
    <property type="molecule type" value="Genomic_DNA"/>
</dbReference>
<dbReference type="GO" id="GO:0009102">
    <property type="term" value="P:biotin biosynthetic process"/>
    <property type="evidence" value="ECO:0007669"/>
    <property type="project" value="TreeGrafter"/>
</dbReference>
<dbReference type="Proteomes" id="UP000236447">
    <property type="component" value="Chromosome"/>
</dbReference>
<dbReference type="AlphaFoldDB" id="A0A2I7K6V6"/>
<evidence type="ECO:0000313" key="6">
    <source>
        <dbReference type="Proteomes" id="UP000236447"/>
    </source>
</evidence>
<dbReference type="InterPro" id="IPR015424">
    <property type="entry name" value="PyrdxlP-dep_Trfase"/>
</dbReference>
<keyword evidence="5" id="KW-0012">Acyltransferase</keyword>
<dbReference type="InterPro" id="IPR050087">
    <property type="entry name" value="AON_synthase_class-II"/>
</dbReference>
<evidence type="ECO:0000256" key="3">
    <source>
        <dbReference type="ARBA" id="ARBA00022898"/>
    </source>
</evidence>
<evidence type="ECO:0000259" key="4">
    <source>
        <dbReference type="Pfam" id="PF00155"/>
    </source>
</evidence>
<dbReference type="InterPro" id="IPR004839">
    <property type="entry name" value="Aminotransferase_I/II_large"/>
</dbReference>
<dbReference type="SUPFAM" id="SSF53383">
    <property type="entry name" value="PLP-dependent transferases"/>
    <property type="match status" value="1"/>
</dbReference>
<dbReference type="Gene3D" id="3.40.640.10">
    <property type="entry name" value="Type I PLP-dependent aspartate aminotransferase-like (Major domain)"/>
    <property type="match status" value="1"/>
</dbReference>
<dbReference type="InterPro" id="IPR015422">
    <property type="entry name" value="PyrdxlP-dep_Trfase_small"/>
</dbReference>
<feature type="domain" description="Aminotransferase class I/classII large" evidence="4">
    <location>
        <begin position="31"/>
        <end position="357"/>
    </location>
</feature>
<organism evidence="5 6">
    <name type="scientific">Phaeobacter inhibens</name>
    <dbReference type="NCBI Taxonomy" id="221822"/>
    <lineage>
        <taxon>Bacteria</taxon>
        <taxon>Pseudomonadati</taxon>
        <taxon>Pseudomonadota</taxon>
        <taxon>Alphaproteobacteria</taxon>
        <taxon>Rhodobacterales</taxon>
        <taxon>Roseobacteraceae</taxon>
        <taxon>Phaeobacter</taxon>
    </lineage>
</organism>
<dbReference type="GO" id="GO:0030170">
    <property type="term" value="F:pyridoxal phosphate binding"/>
    <property type="evidence" value="ECO:0007669"/>
    <property type="project" value="InterPro"/>
</dbReference>
<keyword evidence="3" id="KW-0663">Pyridoxal phosphate</keyword>
<evidence type="ECO:0000256" key="2">
    <source>
        <dbReference type="ARBA" id="ARBA00022679"/>
    </source>
</evidence>
<accession>A0A2I7K6V6</accession>
<proteinExistence type="predicted"/>
<dbReference type="Gene3D" id="3.90.1150.10">
    <property type="entry name" value="Aspartate Aminotransferase, domain 1"/>
    <property type="match status" value="1"/>
</dbReference>
<dbReference type="PANTHER" id="PTHR13693:SF100">
    <property type="entry name" value="8-AMINO-7-OXONONANOATE SYNTHASE"/>
    <property type="match status" value="1"/>
</dbReference>
<dbReference type="EC" id="2.3.1.47" evidence="5"/>
<dbReference type="RefSeq" id="WP_102883189.1">
    <property type="nucleotide sequence ID" value="NZ_CP010725.1"/>
</dbReference>
<dbReference type="PANTHER" id="PTHR13693">
    <property type="entry name" value="CLASS II AMINOTRANSFERASE/8-AMINO-7-OXONONANOATE SYNTHASE"/>
    <property type="match status" value="1"/>
</dbReference>
<sequence length="379" mass="40274">MAGAFPRHETSLEALRNRGRYRQLMPRDGHDFASNDYLGLAGSDVLRAAATDALARGVPVGAGGSRLLRGNDAEHQLLEAEAAAFFGAEAALFMGGGFTANQAIFSTLPQQGDLVLYDALIHASTHDGMRLGRAETRSFTHSDAEDASRVLKAWRAAGGTGQVWIAVEAVYSMDGDLAPLDALMALCDADGAVLVVDEAHSTGVFGDLGRGLAHGIAHRPNVLSLHTCGKALGASGALICGQRVLIETLINKARGFIFATAPSPLNAALVRAALAELQQNTGRREQAWQGITHAQAEAKRLCGLEGYHSQILPVVIGDDKRTMALAAAMQGHGYDIRGIRPPTVPRGTSRLRLSITLNTGAQVITRMFEDLAREMEKRP</sequence>